<evidence type="ECO:0000313" key="2">
    <source>
        <dbReference type="Proteomes" id="UP001140949"/>
    </source>
</evidence>
<organism evidence="1 2">
    <name type="scientific">Iris pallida</name>
    <name type="common">Sweet iris</name>
    <dbReference type="NCBI Taxonomy" id="29817"/>
    <lineage>
        <taxon>Eukaryota</taxon>
        <taxon>Viridiplantae</taxon>
        <taxon>Streptophyta</taxon>
        <taxon>Embryophyta</taxon>
        <taxon>Tracheophyta</taxon>
        <taxon>Spermatophyta</taxon>
        <taxon>Magnoliopsida</taxon>
        <taxon>Liliopsida</taxon>
        <taxon>Asparagales</taxon>
        <taxon>Iridaceae</taxon>
        <taxon>Iridoideae</taxon>
        <taxon>Irideae</taxon>
        <taxon>Iris</taxon>
    </lineage>
</organism>
<comment type="caution">
    <text evidence="1">The sequence shown here is derived from an EMBL/GenBank/DDBJ whole genome shotgun (WGS) entry which is preliminary data.</text>
</comment>
<proteinExistence type="predicted"/>
<evidence type="ECO:0000313" key="1">
    <source>
        <dbReference type="EMBL" id="KAJ6813921.1"/>
    </source>
</evidence>
<dbReference type="AlphaFoldDB" id="A0AAX6FD27"/>
<name>A0AAX6FD27_IRIPA</name>
<reference evidence="1" key="1">
    <citation type="journal article" date="2023" name="GigaByte">
        <title>Genome assembly of the bearded iris, Iris pallida Lam.</title>
        <authorList>
            <person name="Bruccoleri R.E."/>
            <person name="Oakeley E.J."/>
            <person name="Faust A.M.E."/>
            <person name="Altorfer M."/>
            <person name="Dessus-Babus S."/>
            <person name="Burckhardt D."/>
            <person name="Oertli M."/>
            <person name="Naumann U."/>
            <person name="Petersen F."/>
            <person name="Wong J."/>
        </authorList>
    </citation>
    <scope>NUCLEOTIDE SEQUENCE</scope>
    <source>
        <strain evidence="1">GSM-AAB239-AS_SAM_17_03QT</strain>
    </source>
</reference>
<gene>
    <name evidence="1" type="ORF">M6B38_143385</name>
</gene>
<accession>A0AAX6FD27</accession>
<sequence length="84" mass="10104">MCRRNSILIKKFVPKSKERLGCKNKGFLTLLTPRFRGYIFFSYYIHNRYPVLTILHYVLFDNLRNVPANSSSRNVTKWKNYKDI</sequence>
<keyword evidence="2" id="KW-1185">Reference proteome</keyword>
<reference evidence="1" key="2">
    <citation type="submission" date="2023-04" db="EMBL/GenBank/DDBJ databases">
        <authorList>
            <person name="Bruccoleri R.E."/>
            <person name="Oakeley E.J."/>
            <person name="Faust A.-M."/>
            <person name="Dessus-Babus S."/>
            <person name="Altorfer M."/>
            <person name="Burckhardt D."/>
            <person name="Oertli M."/>
            <person name="Naumann U."/>
            <person name="Petersen F."/>
            <person name="Wong J."/>
        </authorList>
    </citation>
    <scope>NUCLEOTIDE SEQUENCE</scope>
    <source>
        <strain evidence="1">GSM-AAB239-AS_SAM_17_03QT</strain>
        <tissue evidence="1">Leaf</tissue>
    </source>
</reference>
<protein>
    <submittedName>
        <fullName evidence="1">Maturase K (Chloroplast)</fullName>
    </submittedName>
</protein>
<dbReference type="Proteomes" id="UP001140949">
    <property type="component" value="Unassembled WGS sequence"/>
</dbReference>
<dbReference type="EMBL" id="JANAVB010030057">
    <property type="protein sequence ID" value="KAJ6813921.1"/>
    <property type="molecule type" value="Genomic_DNA"/>
</dbReference>